<dbReference type="Gene3D" id="2.40.10.10">
    <property type="entry name" value="Trypsin-like serine proteases"/>
    <property type="match status" value="1"/>
</dbReference>
<comment type="subcellular location">
    <subcellularLocation>
        <location evidence="1">Secreted</location>
    </subcellularLocation>
</comment>
<dbReference type="Proteomes" id="UP001162162">
    <property type="component" value="Unassembled WGS sequence"/>
</dbReference>
<name>A0AAV8ZD31_9CUCU</name>
<dbReference type="PANTHER" id="PTHR24260:SF147">
    <property type="entry name" value="EG:BACR7A4.3 PROTEIN-RELATED"/>
    <property type="match status" value="1"/>
</dbReference>
<comment type="caution">
    <text evidence="9">The sequence shown here is derived from an EMBL/GenBank/DDBJ whole genome shotgun (WGS) entry which is preliminary data.</text>
</comment>
<dbReference type="PROSITE" id="PS50240">
    <property type="entry name" value="TRYPSIN_DOM"/>
    <property type="match status" value="1"/>
</dbReference>
<dbReference type="InterPro" id="IPR009003">
    <property type="entry name" value="Peptidase_S1_PA"/>
</dbReference>
<dbReference type="PROSITE" id="PS00134">
    <property type="entry name" value="TRYPSIN_HIS"/>
    <property type="match status" value="1"/>
</dbReference>
<keyword evidence="7" id="KW-0645">Protease</keyword>
<dbReference type="InterPro" id="IPR051333">
    <property type="entry name" value="CLIP_Serine_Protease"/>
</dbReference>
<dbReference type="GO" id="GO:0006508">
    <property type="term" value="P:proteolysis"/>
    <property type="evidence" value="ECO:0007669"/>
    <property type="project" value="UniProtKB-KW"/>
</dbReference>
<evidence type="ECO:0000256" key="2">
    <source>
        <dbReference type="ARBA" id="ARBA00022525"/>
    </source>
</evidence>
<dbReference type="PRINTS" id="PR00722">
    <property type="entry name" value="CHYMOTRYPSIN"/>
</dbReference>
<keyword evidence="2" id="KW-0964">Secreted</keyword>
<comment type="similarity">
    <text evidence="6">Belongs to the peptidase S1 family. CLIP subfamily.</text>
</comment>
<dbReference type="GO" id="GO:0004252">
    <property type="term" value="F:serine-type endopeptidase activity"/>
    <property type="evidence" value="ECO:0007669"/>
    <property type="project" value="InterPro"/>
</dbReference>
<accession>A0AAV8ZD31</accession>
<dbReference type="InterPro" id="IPR033116">
    <property type="entry name" value="TRYPSIN_SER"/>
</dbReference>
<keyword evidence="3" id="KW-0732">Signal</keyword>
<keyword evidence="10" id="KW-1185">Reference proteome</keyword>
<dbReference type="FunFam" id="2.40.10.10:FF:000028">
    <property type="entry name" value="Serine protease easter"/>
    <property type="match status" value="1"/>
</dbReference>
<proteinExistence type="inferred from homology"/>
<evidence type="ECO:0000256" key="7">
    <source>
        <dbReference type="RuleBase" id="RU363034"/>
    </source>
</evidence>
<dbReference type="InterPro" id="IPR001254">
    <property type="entry name" value="Trypsin_dom"/>
</dbReference>
<evidence type="ECO:0000256" key="3">
    <source>
        <dbReference type="ARBA" id="ARBA00022729"/>
    </source>
</evidence>
<dbReference type="InterPro" id="IPR001314">
    <property type="entry name" value="Peptidase_S1A"/>
</dbReference>
<keyword evidence="5" id="KW-0325">Glycoprotein</keyword>
<evidence type="ECO:0000256" key="6">
    <source>
        <dbReference type="ARBA" id="ARBA00024195"/>
    </source>
</evidence>
<organism evidence="9 10">
    <name type="scientific">Aromia moschata</name>
    <dbReference type="NCBI Taxonomy" id="1265417"/>
    <lineage>
        <taxon>Eukaryota</taxon>
        <taxon>Metazoa</taxon>
        <taxon>Ecdysozoa</taxon>
        <taxon>Arthropoda</taxon>
        <taxon>Hexapoda</taxon>
        <taxon>Insecta</taxon>
        <taxon>Pterygota</taxon>
        <taxon>Neoptera</taxon>
        <taxon>Endopterygota</taxon>
        <taxon>Coleoptera</taxon>
        <taxon>Polyphaga</taxon>
        <taxon>Cucujiformia</taxon>
        <taxon>Chrysomeloidea</taxon>
        <taxon>Cerambycidae</taxon>
        <taxon>Cerambycinae</taxon>
        <taxon>Callichromatini</taxon>
        <taxon>Aromia</taxon>
    </lineage>
</organism>
<keyword evidence="7" id="KW-0720">Serine protease</keyword>
<gene>
    <name evidence="9" type="ORF">NQ318_021465</name>
</gene>
<sequence length="290" mass="32101">MVAVETETTTAIKKPGEISRQKCEQYVQQTTRTPARNLIDGGTPTTFQEFPHMALIGYVSDNQTSWSCGGSLISKNFILTAAHCIKSQLGPPKYVRLGITELSNLTLLQEFHVNQSIPHPEYKFKSKYHDIGLIKLPNDVNVTREVRPACLRLEKDIPQKSAIATGWGNVKFIGPSSSHLLKTFFTTKKCNESYQSQIVRRKSSLKHGILDELMVCAGSSTAKKNTCQGDSGGPLQLLSIKNSKFLYTVVGITSFGRACTVGEDNPGIYTRVSAYVPWIESIVWPDELNS</sequence>
<dbReference type="InterPro" id="IPR043504">
    <property type="entry name" value="Peptidase_S1_PA_chymotrypsin"/>
</dbReference>
<dbReference type="AlphaFoldDB" id="A0AAV8ZD31"/>
<evidence type="ECO:0000256" key="4">
    <source>
        <dbReference type="ARBA" id="ARBA00023157"/>
    </source>
</evidence>
<dbReference type="SMART" id="SM00020">
    <property type="entry name" value="Tryp_SPc"/>
    <property type="match status" value="1"/>
</dbReference>
<dbReference type="PANTHER" id="PTHR24260">
    <property type="match status" value="1"/>
</dbReference>
<dbReference type="FunFam" id="2.40.10.10:FF:000054">
    <property type="entry name" value="Complement C1r subcomponent"/>
    <property type="match status" value="1"/>
</dbReference>
<dbReference type="Pfam" id="PF00089">
    <property type="entry name" value="Trypsin"/>
    <property type="match status" value="1"/>
</dbReference>
<evidence type="ECO:0000313" key="9">
    <source>
        <dbReference type="EMBL" id="KAJ8961848.1"/>
    </source>
</evidence>
<dbReference type="InterPro" id="IPR018114">
    <property type="entry name" value="TRYPSIN_HIS"/>
</dbReference>
<keyword evidence="4" id="KW-1015">Disulfide bond</keyword>
<keyword evidence="7" id="KW-0378">Hydrolase</keyword>
<evidence type="ECO:0000256" key="5">
    <source>
        <dbReference type="ARBA" id="ARBA00023180"/>
    </source>
</evidence>
<evidence type="ECO:0000313" key="10">
    <source>
        <dbReference type="Proteomes" id="UP001162162"/>
    </source>
</evidence>
<evidence type="ECO:0000256" key="1">
    <source>
        <dbReference type="ARBA" id="ARBA00004613"/>
    </source>
</evidence>
<dbReference type="GO" id="GO:0005576">
    <property type="term" value="C:extracellular region"/>
    <property type="evidence" value="ECO:0007669"/>
    <property type="project" value="UniProtKB-SubCell"/>
</dbReference>
<feature type="domain" description="Peptidase S1" evidence="8">
    <location>
        <begin position="39"/>
        <end position="284"/>
    </location>
</feature>
<dbReference type="CDD" id="cd00190">
    <property type="entry name" value="Tryp_SPc"/>
    <property type="match status" value="1"/>
</dbReference>
<dbReference type="EMBL" id="JAPWTK010000004">
    <property type="protein sequence ID" value="KAJ8961848.1"/>
    <property type="molecule type" value="Genomic_DNA"/>
</dbReference>
<dbReference type="SUPFAM" id="SSF50494">
    <property type="entry name" value="Trypsin-like serine proteases"/>
    <property type="match status" value="1"/>
</dbReference>
<reference evidence="9" key="1">
    <citation type="journal article" date="2023" name="Insect Mol. Biol.">
        <title>Genome sequencing provides insights into the evolution of gene families encoding plant cell wall-degrading enzymes in longhorned beetles.</title>
        <authorList>
            <person name="Shin N.R."/>
            <person name="Okamura Y."/>
            <person name="Kirsch R."/>
            <person name="Pauchet Y."/>
        </authorList>
    </citation>
    <scope>NUCLEOTIDE SEQUENCE</scope>
    <source>
        <strain evidence="9">AMC_N1</strain>
    </source>
</reference>
<protein>
    <recommendedName>
        <fullName evidence="8">Peptidase S1 domain-containing protein</fullName>
    </recommendedName>
</protein>
<dbReference type="PROSITE" id="PS00135">
    <property type="entry name" value="TRYPSIN_SER"/>
    <property type="match status" value="1"/>
</dbReference>
<evidence type="ECO:0000259" key="8">
    <source>
        <dbReference type="PROSITE" id="PS50240"/>
    </source>
</evidence>